<dbReference type="Proteomes" id="UP001066276">
    <property type="component" value="Chromosome 9"/>
</dbReference>
<proteinExistence type="predicted"/>
<feature type="region of interest" description="Disordered" evidence="1">
    <location>
        <begin position="1"/>
        <end position="127"/>
    </location>
</feature>
<organism evidence="2 3">
    <name type="scientific">Pleurodeles waltl</name>
    <name type="common">Iberian ribbed newt</name>
    <dbReference type="NCBI Taxonomy" id="8319"/>
    <lineage>
        <taxon>Eukaryota</taxon>
        <taxon>Metazoa</taxon>
        <taxon>Chordata</taxon>
        <taxon>Craniata</taxon>
        <taxon>Vertebrata</taxon>
        <taxon>Euteleostomi</taxon>
        <taxon>Amphibia</taxon>
        <taxon>Batrachia</taxon>
        <taxon>Caudata</taxon>
        <taxon>Salamandroidea</taxon>
        <taxon>Salamandridae</taxon>
        <taxon>Pleurodelinae</taxon>
        <taxon>Pleurodeles</taxon>
    </lineage>
</organism>
<evidence type="ECO:0000256" key="1">
    <source>
        <dbReference type="SAM" id="MobiDB-lite"/>
    </source>
</evidence>
<dbReference type="EMBL" id="JANPWB010000013">
    <property type="protein sequence ID" value="KAJ1108706.1"/>
    <property type="molecule type" value="Genomic_DNA"/>
</dbReference>
<comment type="caution">
    <text evidence="2">The sequence shown here is derived from an EMBL/GenBank/DDBJ whole genome shotgun (WGS) entry which is preliminary data.</text>
</comment>
<feature type="compositionally biased region" description="Polar residues" evidence="1">
    <location>
        <begin position="16"/>
        <end position="26"/>
    </location>
</feature>
<evidence type="ECO:0000313" key="2">
    <source>
        <dbReference type="EMBL" id="KAJ1108706.1"/>
    </source>
</evidence>
<name>A0AAV7MY61_PLEWA</name>
<gene>
    <name evidence="2" type="ORF">NDU88_006077</name>
</gene>
<dbReference type="AlphaFoldDB" id="A0AAV7MY61"/>
<feature type="compositionally biased region" description="Basic residues" evidence="1">
    <location>
        <begin position="49"/>
        <end position="61"/>
    </location>
</feature>
<sequence length="158" mass="17859">MEGVGPGNDSLEGLRNSGQSEASRSPASRDLPSAATRLRLMPAAATGGRLRRERRGGRKRNREPGTETFSGLENRRREEKGLRGPDREGQGDWTHRQNKERQRDPEPTQATVKPEPGTHQNQGRIRQIYKEKLRDGVRWTGDSIESRYRIESNTGSRD</sequence>
<evidence type="ECO:0000313" key="3">
    <source>
        <dbReference type="Proteomes" id="UP001066276"/>
    </source>
</evidence>
<keyword evidence="3" id="KW-1185">Reference proteome</keyword>
<feature type="compositionally biased region" description="Basic and acidic residues" evidence="1">
    <location>
        <begin position="73"/>
        <end position="106"/>
    </location>
</feature>
<reference evidence="2" key="1">
    <citation type="journal article" date="2022" name="bioRxiv">
        <title>Sequencing and chromosome-scale assembly of the giantPleurodeles waltlgenome.</title>
        <authorList>
            <person name="Brown T."/>
            <person name="Elewa A."/>
            <person name="Iarovenko S."/>
            <person name="Subramanian E."/>
            <person name="Araus A.J."/>
            <person name="Petzold A."/>
            <person name="Susuki M."/>
            <person name="Suzuki K.-i.T."/>
            <person name="Hayashi T."/>
            <person name="Toyoda A."/>
            <person name="Oliveira C."/>
            <person name="Osipova E."/>
            <person name="Leigh N.D."/>
            <person name="Simon A."/>
            <person name="Yun M.H."/>
        </authorList>
    </citation>
    <scope>NUCLEOTIDE SEQUENCE</scope>
    <source>
        <strain evidence="2">20211129_DDA</strain>
        <tissue evidence="2">Liver</tissue>
    </source>
</reference>
<protein>
    <submittedName>
        <fullName evidence="2">Uncharacterized protein</fullName>
    </submittedName>
</protein>
<accession>A0AAV7MY61</accession>